<dbReference type="GO" id="GO:0008408">
    <property type="term" value="F:3'-5' exonuclease activity"/>
    <property type="evidence" value="ECO:0007669"/>
    <property type="project" value="InterPro"/>
</dbReference>
<keyword evidence="5" id="KW-1185">Reference proteome</keyword>
<dbReference type="Gene3D" id="2.130.10.10">
    <property type="entry name" value="YVTN repeat-like/Quinoprotein amine dehydrogenase"/>
    <property type="match status" value="1"/>
</dbReference>
<dbReference type="InterPro" id="IPR002562">
    <property type="entry name" value="3'-5'_exonuclease_dom"/>
</dbReference>
<dbReference type="InterPro" id="IPR036397">
    <property type="entry name" value="RNaseH_sf"/>
</dbReference>
<dbReference type="InterPro" id="IPR007214">
    <property type="entry name" value="YbaK/aa-tRNA-synth-assoc-dom"/>
</dbReference>
<evidence type="ECO:0000313" key="4">
    <source>
        <dbReference type="EMBL" id="GMF26576.1"/>
    </source>
</evidence>
<protein>
    <submittedName>
        <fullName evidence="4">Unnamed protein product</fullName>
    </submittedName>
</protein>
<dbReference type="AlphaFoldDB" id="A0A9W6U5G8"/>
<dbReference type="OrthoDB" id="10261556at2759"/>
<dbReference type="Gene3D" id="3.90.960.10">
    <property type="entry name" value="YbaK/aminoacyl-tRNA synthetase-associated domain"/>
    <property type="match status" value="1"/>
</dbReference>
<dbReference type="Gene3D" id="3.30.420.10">
    <property type="entry name" value="Ribonuclease H-like superfamily/Ribonuclease H"/>
    <property type="match status" value="1"/>
</dbReference>
<feature type="domain" description="3'-5' exonuclease" evidence="1">
    <location>
        <begin position="2"/>
        <end position="35"/>
    </location>
</feature>
<dbReference type="SUPFAM" id="SSF55826">
    <property type="entry name" value="YbaK/ProRS associated domain"/>
    <property type="match status" value="1"/>
</dbReference>
<comment type="caution">
    <text evidence="4">The sequence shown here is derived from an EMBL/GenBank/DDBJ whole genome shotgun (WGS) entry which is preliminary data.</text>
</comment>
<dbReference type="InterPro" id="IPR052778">
    <property type="entry name" value="Centrosome-WD_assoc"/>
</dbReference>
<dbReference type="SUPFAM" id="SSF82171">
    <property type="entry name" value="DPP6 N-terminal domain-like"/>
    <property type="match status" value="1"/>
</dbReference>
<dbReference type="GO" id="GO:0005815">
    <property type="term" value="C:microtubule organizing center"/>
    <property type="evidence" value="ECO:0007669"/>
    <property type="project" value="TreeGrafter"/>
</dbReference>
<reference evidence="4" key="1">
    <citation type="submission" date="2023-04" db="EMBL/GenBank/DDBJ databases">
        <title>Phytophthora lilii NBRC 32176.</title>
        <authorList>
            <person name="Ichikawa N."/>
            <person name="Sato H."/>
            <person name="Tonouchi N."/>
        </authorList>
    </citation>
    <scope>NUCLEOTIDE SEQUENCE</scope>
    <source>
        <strain evidence="4">NBRC 32176</strain>
    </source>
</reference>
<dbReference type="Pfam" id="PF01927">
    <property type="entry name" value="Mut7-C"/>
    <property type="match status" value="1"/>
</dbReference>
<dbReference type="InterPro" id="IPR036754">
    <property type="entry name" value="YbaK/aa-tRNA-synt-asso_dom_sf"/>
</dbReference>
<feature type="domain" description="YbaK/aminoacyl-tRNA synthetase-associated" evidence="3">
    <location>
        <begin position="162"/>
        <end position="260"/>
    </location>
</feature>
<gene>
    <name evidence="4" type="ORF">Plil01_001105300</name>
</gene>
<evidence type="ECO:0000259" key="2">
    <source>
        <dbReference type="Pfam" id="PF01927"/>
    </source>
</evidence>
<sequence length="636" mass="70420">MQLSDWEQRPLLATQLRYAGLDALCLIQVIDKLQQQDGSGNSLPGWAEVCQHISNLKHTSSLSKTDTVDLISLRVKYQKAWALQTYSKSESNVAGGLVSPLDVAQVWKERRAVCAQELSELSVSFDASLKLLPMDQITALLEDASDNGDTRNFIAVNSIYTPCVVCIDASYKLDMAQFARFCGVGRRRVRLATASECREVFGFTPGTVAPFGHKMWSPVADKTPAQPQQIEVYVDASLQHVHYLAAGSGSEDEVIWVESKAFFALININLVDDVSVPRDSSRPLSPNSIAARVETSNAESDDIIEKEPKLLEYKFLTDSMVTQVGRWLRTIGVDVVTWDPDNAMRSNDPKSTMLAYAAEEDRIVLTRDTSLPIRRDAGACFVLSDDECYKQFREVKLQFGLLDQIGTRSSRCARCNSDTFSPIAATSARKKLSERLRKKVPISVTKFWICGGCSRIYWEGPKPRPGLNMTMRPAAQVSVALRVTHGLVRWSPCGRYIAAASGNRLVIRDAQSLQTVQRYSTVDVVQAVAWSEDSQLVLTAMHKRAVVQVWSVQDASWSCKIAEGVAGLVFARWTPDARHVVTVSDFQLHATVWSLEDPTARCSIRSPKLAGDGLSFSANGEFLAVAERHDCKVQDS</sequence>
<dbReference type="Pfam" id="PF01612">
    <property type="entry name" value="DNA_pol_A_exo1"/>
    <property type="match status" value="1"/>
</dbReference>
<dbReference type="InterPro" id="IPR015943">
    <property type="entry name" value="WD40/YVTN_repeat-like_dom_sf"/>
</dbReference>
<dbReference type="Pfam" id="PF04073">
    <property type="entry name" value="tRNA_edit"/>
    <property type="match status" value="1"/>
</dbReference>
<dbReference type="EMBL" id="BSXW01000616">
    <property type="protein sequence ID" value="GMF26576.1"/>
    <property type="molecule type" value="Genomic_DNA"/>
</dbReference>
<dbReference type="GO" id="GO:0003676">
    <property type="term" value="F:nucleic acid binding"/>
    <property type="evidence" value="ECO:0007669"/>
    <property type="project" value="InterPro"/>
</dbReference>
<dbReference type="PANTHER" id="PTHR16220">
    <property type="entry name" value="WD REPEAT PROTEIN 8-RELATED"/>
    <property type="match status" value="1"/>
</dbReference>
<organism evidence="4 5">
    <name type="scientific">Phytophthora lilii</name>
    <dbReference type="NCBI Taxonomy" id="2077276"/>
    <lineage>
        <taxon>Eukaryota</taxon>
        <taxon>Sar</taxon>
        <taxon>Stramenopiles</taxon>
        <taxon>Oomycota</taxon>
        <taxon>Peronosporomycetes</taxon>
        <taxon>Peronosporales</taxon>
        <taxon>Peronosporaceae</taxon>
        <taxon>Phytophthora</taxon>
    </lineage>
</organism>
<dbReference type="Proteomes" id="UP001165083">
    <property type="component" value="Unassembled WGS sequence"/>
</dbReference>
<evidence type="ECO:0000313" key="5">
    <source>
        <dbReference type="Proteomes" id="UP001165083"/>
    </source>
</evidence>
<dbReference type="GO" id="GO:1990811">
    <property type="term" value="C:MWP complex"/>
    <property type="evidence" value="ECO:0007669"/>
    <property type="project" value="TreeGrafter"/>
</dbReference>
<accession>A0A9W6U5G8</accession>
<evidence type="ECO:0000259" key="1">
    <source>
        <dbReference type="Pfam" id="PF01612"/>
    </source>
</evidence>
<evidence type="ECO:0000259" key="3">
    <source>
        <dbReference type="Pfam" id="PF04073"/>
    </source>
</evidence>
<feature type="domain" description="Mut7-C RNAse" evidence="2">
    <location>
        <begin position="314"/>
        <end position="461"/>
    </location>
</feature>
<dbReference type="InterPro" id="IPR002782">
    <property type="entry name" value="Mut7-C_RNAse_dom"/>
</dbReference>
<dbReference type="PANTHER" id="PTHR16220:SF0">
    <property type="entry name" value="WD REPEAT-CONTAINING PROTEIN WRAP73"/>
    <property type="match status" value="1"/>
</dbReference>
<proteinExistence type="predicted"/>
<name>A0A9W6U5G8_9STRA</name>
<dbReference type="SUPFAM" id="SSF53098">
    <property type="entry name" value="Ribonuclease H-like"/>
    <property type="match status" value="1"/>
</dbReference>
<dbReference type="InterPro" id="IPR012337">
    <property type="entry name" value="RNaseH-like_sf"/>
</dbReference>
<dbReference type="GO" id="GO:0002161">
    <property type="term" value="F:aminoacyl-tRNA deacylase activity"/>
    <property type="evidence" value="ECO:0007669"/>
    <property type="project" value="InterPro"/>
</dbReference>